<keyword evidence="4" id="KW-0119">Carbohydrate metabolism</keyword>
<feature type="domain" description="GH26" evidence="9">
    <location>
        <begin position="26"/>
        <end position="357"/>
    </location>
</feature>
<sequence length="360" mass="41871">MMMKRLTTLLFTMCITLLGFGRGAVTPAQSLIKRLIKIQKRGVMIGHQDDPVYGRTWKWERNRSDVRDLVGVYPAVMGFDLGWIERLSDVNLDKVPFSRIREEIILQYERGGIVTLSWHPTNPITGQSAWETTPGALRQILPGGAEHSKFCGWLQQVAAFLNSLKSPKTGKPIPVIFRPWHEMNGDWFWWGAKNNSPEEFKQLYIMTHDLLTKQYGCHHLVWAYSPNAVSGDTEERYMAYYPGDAYVDLLGIDLYDFDHNNARYQQQLREELHLITQIGDEREKLTALTETGAQTLPDKEWFTKVFWPVAENFPIAYVLFWRNAWDAPKELYMSSKGHPTEQDFKLFYEQKRTLFVNNIK</sequence>
<feature type="binding site" evidence="6">
    <location>
        <position position="187"/>
    </location>
    <ligand>
        <name>substrate</name>
    </ligand>
</feature>
<dbReference type="AlphaFoldDB" id="G6AJY2"/>
<dbReference type="EC" id="3.2.1.78" evidence="4"/>
<evidence type="ECO:0000259" key="9">
    <source>
        <dbReference type="PROSITE" id="PS51764"/>
    </source>
</evidence>
<keyword evidence="11" id="KW-1185">Reference proteome</keyword>
<dbReference type="PANTHER" id="PTHR40079">
    <property type="entry name" value="MANNAN ENDO-1,4-BETA-MANNOSIDASE E-RELATED"/>
    <property type="match status" value="1"/>
</dbReference>
<evidence type="ECO:0000256" key="7">
    <source>
        <dbReference type="PIRSR" id="PIRSR018168-3"/>
    </source>
</evidence>
<feature type="chain" id="PRO_5010756372" description="Mannan endo-1,4-beta-mannosidase" evidence="4">
    <location>
        <begin position="25"/>
        <end position="360"/>
    </location>
</feature>
<dbReference type="Pfam" id="PF02156">
    <property type="entry name" value="Glyco_hydro_26"/>
    <property type="match status" value="1"/>
</dbReference>
<organism evidence="10 11">
    <name type="scientific">Prevotella histicola F0411</name>
    <dbReference type="NCBI Taxonomy" id="857291"/>
    <lineage>
        <taxon>Bacteria</taxon>
        <taxon>Pseudomonadati</taxon>
        <taxon>Bacteroidota</taxon>
        <taxon>Bacteroidia</taxon>
        <taxon>Bacteroidales</taxon>
        <taxon>Prevotellaceae</taxon>
        <taxon>Prevotella</taxon>
    </lineage>
</organism>
<comment type="caution">
    <text evidence="10">The sequence shown here is derived from an EMBL/GenBank/DDBJ whole genome shotgun (WGS) entry which is preliminary data.</text>
</comment>
<dbReference type="PROSITE" id="PS51764">
    <property type="entry name" value="GH26"/>
    <property type="match status" value="1"/>
</dbReference>
<name>G6AJY2_9BACT</name>
<evidence type="ECO:0000256" key="3">
    <source>
        <dbReference type="ARBA" id="ARBA00023295"/>
    </source>
</evidence>
<dbReference type="Proteomes" id="UP000004597">
    <property type="component" value="Unassembled WGS sequence"/>
</dbReference>
<evidence type="ECO:0000313" key="10">
    <source>
        <dbReference type="EMBL" id="EHG15029.1"/>
    </source>
</evidence>
<keyword evidence="4" id="KW-0964">Secreted</keyword>
<dbReference type="EMBL" id="AFXP01000026">
    <property type="protein sequence ID" value="EHG15029.1"/>
    <property type="molecule type" value="Genomic_DNA"/>
</dbReference>
<evidence type="ECO:0000256" key="4">
    <source>
        <dbReference type="PIRNR" id="PIRNR018168"/>
    </source>
</evidence>
<evidence type="ECO:0000256" key="8">
    <source>
        <dbReference type="PROSITE-ProRule" id="PRU01100"/>
    </source>
</evidence>
<dbReference type="Gene3D" id="3.20.20.80">
    <property type="entry name" value="Glycosidases"/>
    <property type="match status" value="1"/>
</dbReference>
<dbReference type="GO" id="GO:0005576">
    <property type="term" value="C:extracellular region"/>
    <property type="evidence" value="ECO:0007669"/>
    <property type="project" value="UniProtKB-SubCell"/>
</dbReference>
<reference evidence="10 11" key="1">
    <citation type="submission" date="2011-10" db="EMBL/GenBank/DDBJ databases">
        <title>The Genome Sequence of Prevotella histicola F0411.</title>
        <authorList>
            <consortium name="The Broad Institute Genome Sequencing Platform"/>
            <person name="Earl A."/>
            <person name="Ward D."/>
            <person name="Feldgarden M."/>
            <person name="Gevers D."/>
            <person name="Izard J."/>
            <person name="Ganesan A."/>
            <person name="Blanton J.M."/>
            <person name="Baranova O.V."/>
            <person name="Tanner A.C."/>
            <person name="Mathney J.M.J."/>
            <person name="Dewhirst F.E."/>
            <person name="Young S.K."/>
            <person name="Zeng Q."/>
            <person name="Gargeya S."/>
            <person name="Fitzgerald M."/>
            <person name="Haas B."/>
            <person name="Abouelleil A."/>
            <person name="Alvarado L."/>
            <person name="Arachchi H.M."/>
            <person name="Berlin A."/>
            <person name="Brown A."/>
            <person name="Chapman S.B."/>
            <person name="Chen Z."/>
            <person name="Dunbar C."/>
            <person name="Freedman E."/>
            <person name="Gearin G."/>
            <person name="Gellesch M."/>
            <person name="Goldberg J."/>
            <person name="Griggs A."/>
            <person name="Gujja S."/>
            <person name="Heiman D."/>
            <person name="Howarth C."/>
            <person name="Larson L."/>
            <person name="Lui A."/>
            <person name="MacDonald P.J.P."/>
            <person name="Montmayeur A."/>
            <person name="Murphy C."/>
            <person name="Neiman D."/>
            <person name="Pearson M."/>
            <person name="Priest M."/>
            <person name="Roberts A."/>
            <person name="Saif S."/>
            <person name="Shea T."/>
            <person name="Shenoy N."/>
            <person name="Sisk P."/>
            <person name="Stolte C."/>
            <person name="Sykes S."/>
            <person name="Wortman J."/>
            <person name="Nusbaum C."/>
            <person name="Birren B."/>
        </authorList>
    </citation>
    <scope>NUCLEOTIDE SEQUENCE [LARGE SCALE GENOMIC DNA]</scope>
    <source>
        <strain evidence="10 11">F0411</strain>
    </source>
</reference>
<dbReference type="STRING" id="857291.HMPREF9138_02409"/>
<dbReference type="InterPro" id="IPR000805">
    <property type="entry name" value="Glyco_hydro_26"/>
</dbReference>
<feature type="signal peptide" evidence="4">
    <location>
        <begin position="1"/>
        <end position="24"/>
    </location>
</feature>
<evidence type="ECO:0000256" key="5">
    <source>
        <dbReference type="PIRSR" id="PIRSR018168-1"/>
    </source>
</evidence>
<protein>
    <recommendedName>
        <fullName evidence="4">Mannan endo-1,4-beta-mannosidase</fullName>
        <ecNumber evidence="4">3.2.1.78</ecNumber>
    </recommendedName>
</protein>
<evidence type="ECO:0000256" key="6">
    <source>
        <dbReference type="PIRSR" id="PIRSR018168-2"/>
    </source>
</evidence>
<dbReference type="RefSeq" id="WP_008824309.1">
    <property type="nucleotide sequence ID" value="NZ_JH376768.1"/>
</dbReference>
<dbReference type="PATRIC" id="fig|857291.3.peg.2408"/>
<evidence type="ECO:0000256" key="2">
    <source>
        <dbReference type="ARBA" id="ARBA00022801"/>
    </source>
</evidence>
<comment type="catalytic activity">
    <reaction evidence="4">
        <text>Random hydrolysis of (1-&gt;4)-beta-D-mannosidic linkages in mannans, galactomannans and glucomannans.</text>
        <dbReference type="EC" id="3.2.1.78"/>
    </reaction>
</comment>
<dbReference type="GO" id="GO:0016985">
    <property type="term" value="F:mannan endo-1,4-beta-mannosidase activity"/>
    <property type="evidence" value="ECO:0007669"/>
    <property type="project" value="UniProtKB-UniRule"/>
</dbReference>
<dbReference type="InterPro" id="IPR022790">
    <property type="entry name" value="GH26_dom"/>
</dbReference>
<keyword evidence="4" id="KW-0732">Signal</keyword>
<evidence type="ECO:0000256" key="1">
    <source>
        <dbReference type="ARBA" id="ARBA00007754"/>
    </source>
</evidence>
<keyword evidence="3 4" id="KW-0326">Glycosidase</keyword>
<feature type="binding site" evidence="6">
    <location>
        <position position="255"/>
    </location>
    <ligand>
        <name>substrate</name>
    </ligand>
</feature>
<dbReference type="InterPro" id="IPR016714">
    <property type="entry name" value="MANB/E"/>
</dbReference>
<dbReference type="PIRSF" id="PIRSF018168">
    <property type="entry name" value="Mannan-1_4-beta-mannosidase"/>
    <property type="match status" value="1"/>
</dbReference>
<feature type="binding site" evidence="6">
    <location>
        <position position="119"/>
    </location>
    <ligand>
        <name>substrate</name>
    </ligand>
</feature>
<gene>
    <name evidence="10" type="ORF">HMPREF9138_02409</name>
</gene>
<accession>G6AJY2</accession>
<comment type="subcellular location">
    <subcellularLocation>
        <location evidence="4">Secreted</location>
    </subcellularLocation>
</comment>
<keyword evidence="2 4" id="KW-0378">Hydrolase</keyword>
<feature type="active site" description="Proton donor" evidence="5 8">
    <location>
        <position position="182"/>
    </location>
</feature>
<dbReference type="SUPFAM" id="SSF51445">
    <property type="entry name" value="(Trans)glycosidases"/>
    <property type="match status" value="1"/>
</dbReference>
<evidence type="ECO:0000313" key="11">
    <source>
        <dbReference type="Proteomes" id="UP000004597"/>
    </source>
</evidence>
<feature type="site" description="Plays an important role in maintaining the position of the catalytic nucleophile" evidence="7">
    <location>
        <position position="181"/>
    </location>
</feature>
<feature type="active site" description="Nucleophile" evidence="5 8">
    <location>
        <position position="290"/>
    </location>
</feature>
<comment type="similarity">
    <text evidence="1 4 8">Belongs to the glycosyl hydrolase 26 family.</text>
</comment>
<dbReference type="PANTHER" id="PTHR40079:SF4">
    <property type="entry name" value="GH26 DOMAIN-CONTAINING PROTEIN-RELATED"/>
    <property type="match status" value="1"/>
</dbReference>
<dbReference type="GO" id="GO:0006080">
    <property type="term" value="P:substituted mannan metabolic process"/>
    <property type="evidence" value="ECO:0007669"/>
    <property type="project" value="UniProtKB-UniRule"/>
</dbReference>
<dbReference type="HOGENOM" id="CLU_016930_0_1_10"/>
<dbReference type="InterPro" id="IPR017853">
    <property type="entry name" value="GH"/>
</dbReference>
<proteinExistence type="inferred from homology"/>
<dbReference type="PRINTS" id="PR00739">
    <property type="entry name" value="GLHYDRLASE26"/>
</dbReference>